<keyword evidence="6" id="KW-1185">Reference proteome</keyword>
<dbReference type="EMBL" id="JH603169">
    <property type="protein sequence ID" value="EIC21300.1"/>
    <property type="molecule type" value="Genomic_DNA"/>
</dbReference>
<dbReference type="Proteomes" id="UP000002964">
    <property type="component" value="Unassembled WGS sequence"/>
</dbReference>
<reference evidence="6" key="1">
    <citation type="submission" date="2011-06" db="EMBL/GenBank/DDBJ databases">
        <authorList>
            <consortium name="US DOE Joint Genome Institute (JGI-PGF)"/>
            <person name="Lucas S."/>
            <person name="Han J."/>
            <person name="Lapidus A."/>
            <person name="Cheng J.-F."/>
            <person name="Goodwin L."/>
            <person name="Pitluck S."/>
            <person name="Peters L."/>
            <person name="Land M.L."/>
            <person name="Hauser L."/>
            <person name="Vogl K."/>
            <person name="Liu Z."/>
            <person name="Overmann J."/>
            <person name="Frigaard N.-U."/>
            <person name="Bryant D.A."/>
            <person name="Woyke T.J."/>
        </authorList>
    </citation>
    <scope>NUCLEOTIDE SEQUENCE [LARGE SCALE GENOMIC DNA]</scope>
    <source>
        <strain evidence="6">970</strain>
    </source>
</reference>
<accession>H8YW83</accession>
<protein>
    <submittedName>
        <fullName evidence="4">Uncharacterized protein</fullName>
    </submittedName>
</protein>
<sequence>MPLTLTRHGVLPAGGTNPSALSDKFFSGLYTFRGGFTRYLCTSPVFMPTHRRVSYPSRRKA</sequence>
<evidence type="ECO:0000313" key="5">
    <source>
        <dbReference type="EMBL" id="EIC23735.1"/>
    </source>
</evidence>
<evidence type="ECO:0000313" key="6">
    <source>
        <dbReference type="Proteomes" id="UP000002964"/>
    </source>
</evidence>
<dbReference type="EMBL" id="JH603170">
    <property type="protein sequence ID" value="EIC19708.1"/>
    <property type="molecule type" value="Genomic_DNA"/>
</dbReference>
<dbReference type="AlphaFoldDB" id="H8YW83"/>
<name>H8YW83_9GAMM</name>
<dbReference type="EMBL" id="JH603164">
    <property type="protein sequence ID" value="EIC23735.1"/>
    <property type="molecule type" value="Genomic_DNA"/>
</dbReference>
<reference evidence="4 6" key="2">
    <citation type="submission" date="2011-11" db="EMBL/GenBank/DDBJ databases">
        <authorList>
            <consortium name="US DOE Joint Genome Institute"/>
            <person name="Lucas S."/>
            <person name="Han J."/>
            <person name="Lapidus A."/>
            <person name="Cheng J.-F."/>
            <person name="Goodwin L."/>
            <person name="Pitluck S."/>
            <person name="Peters L."/>
            <person name="Ovchinnikova G."/>
            <person name="Zhang X."/>
            <person name="Detter J.C."/>
            <person name="Han C."/>
            <person name="Tapia R."/>
            <person name="Land M."/>
            <person name="Hauser L."/>
            <person name="Kyrpides N."/>
            <person name="Ivanova N."/>
            <person name="Pagani I."/>
            <person name="Vogl K."/>
            <person name="Liu Z."/>
            <person name="Overmann J."/>
            <person name="Frigaard N.-U."/>
            <person name="Bryant D."/>
            <person name="Woyke T."/>
        </authorList>
    </citation>
    <scope>NUCLEOTIDE SEQUENCE [LARGE SCALE GENOMIC DNA]</scope>
    <source>
        <strain evidence="4 6">970</strain>
    </source>
</reference>
<evidence type="ECO:0000313" key="4">
    <source>
        <dbReference type="EMBL" id="EIC23686.1"/>
    </source>
</evidence>
<organism evidence="4 6">
    <name type="scientific">Thiorhodovibrio frisius</name>
    <dbReference type="NCBI Taxonomy" id="631362"/>
    <lineage>
        <taxon>Bacteria</taxon>
        <taxon>Pseudomonadati</taxon>
        <taxon>Pseudomonadota</taxon>
        <taxon>Gammaproteobacteria</taxon>
        <taxon>Chromatiales</taxon>
        <taxon>Chromatiaceae</taxon>
        <taxon>Thiorhodovibrio</taxon>
    </lineage>
</organism>
<evidence type="ECO:0000313" key="2">
    <source>
        <dbReference type="EMBL" id="EIC21300.1"/>
    </source>
</evidence>
<evidence type="ECO:0000313" key="1">
    <source>
        <dbReference type="EMBL" id="EIC19708.1"/>
    </source>
</evidence>
<evidence type="ECO:0000313" key="3">
    <source>
        <dbReference type="EMBL" id="EIC23270.1"/>
    </source>
</evidence>
<gene>
    <name evidence="4" type="ORF">Thi970DRAFT_00180</name>
    <name evidence="5" type="ORF">Thi970DRAFT_00240</name>
    <name evidence="3" type="ORF">Thi970DRAFT_00926</name>
    <name evidence="2" type="ORF">Thi970DRAFT_01503</name>
    <name evidence="1" type="ORF">Thi970DRAFT_03301</name>
</gene>
<proteinExistence type="predicted"/>
<dbReference type="HOGENOM" id="CLU_2921350_0_0_6"/>
<dbReference type="EMBL" id="JH603164">
    <property type="protein sequence ID" value="EIC23686.1"/>
    <property type="molecule type" value="Genomic_DNA"/>
</dbReference>
<dbReference type="EMBL" id="JH603168">
    <property type="protein sequence ID" value="EIC23270.1"/>
    <property type="molecule type" value="Genomic_DNA"/>
</dbReference>